<feature type="region of interest" description="Disordered" evidence="1">
    <location>
        <begin position="391"/>
        <end position="473"/>
    </location>
</feature>
<dbReference type="Proteomes" id="UP001075354">
    <property type="component" value="Chromosome 11"/>
</dbReference>
<feature type="compositionally biased region" description="Acidic residues" evidence="1">
    <location>
        <begin position="578"/>
        <end position="616"/>
    </location>
</feature>
<feature type="region of interest" description="Disordered" evidence="1">
    <location>
        <begin position="516"/>
        <end position="631"/>
    </location>
</feature>
<evidence type="ECO:0000256" key="1">
    <source>
        <dbReference type="SAM" id="MobiDB-lite"/>
    </source>
</evidence>
<feature type="region of interest" description="Disordered" evidence="1">
    <location>
        <begin position="289"/>
        <end position="322"/>
    </location>
</feature>
<reference evidence="2" key="1">
    <citation type="submission" date="2022-12" db="EMBL/GenBank/DDBJ databases">
        <title>Chromosome-level genome assembly of the bean flower thrips Megalurothrips usitatus.</title>
        <authorList>
            <person name="Ma L."/>
            <person name="Liu Q."/>
            <person name="Li H."/>
            <person name="Cai W."/>
        </authorList>
    </citation>
    <scope>NUCLEOTIDE SEQUENCE</scope>
    <source>
        <strain evidence="2">Cailab_2022a</strain>
    </source>
</reference>
<comment type="caution">
    <text evidence="2">The sequence shown here is derived from an EMBL/GenBank/DDBJ whole genome shotgun (WGS) entry which is preliminary data.</text>
</comment>
<feature type="compositionally biased region" description="Basic and acidic residues" evidence="1">
    <location>
        <begin position="391"/>
        <end position="400"/>
    </location>
</feature>
<name>A0AAV7XAG4_9NEOP</name>
<feature type="compositionally biased region" description="Basic residues" evidence="1">
    <location>
        <begin position="520"/>
        <end position="529"/>
    </location>
</feature>
<feature type="compositionally biased region" description="Acidic residues" evidence="1">
    <location>
        <begin position="401"/>
        <end position="418"/>
    </location>
</feature>
<feature type="region of interest" description="Disordered" evidence="1">
    <location>
        <begin position="348"/>
        <end position="370"/>
    </location>
</feature>
<accession>A0AAV7XAG4</accession>
<gene>
    <name evidence="2" type="ORF">ONE63_002086</name>
</gene>
<feature type="compositionally biased region" description="Basic and acidic residues" evidence="1">
    <location>
        <begin position="543"/>
        <end position="577"/>
    </location>
</feature>
<dbReference type="EMBL" id="JAPTSV010000011">
    <property type="protein sequence ID" value="KAJ1522947.1"/>
    <property type="molecule type" value="Genomic_DNA"/>
</dbReference>
<evidence type="ECO:0000313" key="3">
    <source>
        <dbReference type="Proteomes" id="UP001075354"/>
    </source>
</evidence>
<feature type="compositionally biased region" description="Basic and acidic residues" evidence="1">
    <location>
        <begin position="458"/>
        <end position="471"/>
    </location>
</feature>
<proteinExistence type="predicted"/>
<sequence length="631" mass="71127">MASVMDVQDSSAYEGGLDSWPKWDRKEQIKMRYSGQEYVSKSGKVIPAKKQPELICTCPQKCGDKIPQDARERLFKEFYRLSDHALQNRFLQAHIEIRAVQRRFWRQQQRTASGRSQRRVSCKYQVPMIQSAADVTFDGRTKPGIPIVEVCQKAFMNVYAITEKRVRIQRERLIVQAQELAAANGESPLQPMDSLSLLAQRSAPGKLQSRGGENYYQQNRKQDPVFPHLTSFGNTNLTITPSRVSSAHIPAPRDLLSKLGSRDISMVPAHNNGSLSIVPLKRESVPFKNSNPIAKANRDLSMAPLGKQEESGDEPTDLSMPTDLSVRKRSMPKDLSKLNIPSATSIVPLTTSAPNQPVDLSVKSSRPKMEDSEYKYSKLGYEKYPIAKKYKSDKPKKQEYESEAEMDGDEIDDLDMEPGTEAGMDGDMAMEQAYEPETESEIESRPGATPDSLSSHSMHADERHGSYEPRPEALPFFFQPNINDIAMVNSFFLNQLWQPEFIDTELLKEYHRKREELKEKKKQQRKVSKAKAAPEVATSSEEQGEKVNDAEKEEAVEKDESEKTGEDVQKCEEKVEGENDEGENDEEMAEGEVEAEAESEQVLPETEETEEMEAESNSEAVGEPDVSSEDV</sequence>
<dbReference type="AlphaFoldDB" id="A0AAV7XAG4"/>
<protein>
    <submittedName>
        <fullName evidence="2">Uncharacterized protein</fullName>
    </submittedName>
</protein>
<organism evidence="2 3">
    <name type="scientific">Megalurothrips usitatus</name>
    <name type="common">bean blossom thrips</name>
    <dbReference type="NCBI Taxonomy" id="439358"/>
    <lineage>
        <taxon>Eukaryota</taxon>
        <taxon>Metazoa</taxon>
        <taxon>Ecdysozoa</taxon>
        <taxon>Arthropoda</taxon>
        <taxon>Hexapoda</taxon>
        <taxon>Insecta</taxon>
        <taxon>Pterygota</taxon>
        <taxon>Neoptera</taxon>
        <taxon>Paraneoptera</taxon>
        <taxon>Thysanoptera</taxon>
        <taxon>Terebrantia</taxon>
        <taxon>Thripoidea</taxon>
        <taxon>Thripidae</taxon>
        <taxon>Megalurothrips</taxon>
    </lineage>
</organism>
<evidence type="ECO:0000313" key="2">
    <source>
        <dbReference type="EMBL" id="KAJ1522947.1"/>
    </source>
</evidence>
<keyword evidence="3" id="KW-1185">Reference proteome</keyword>